<sequence>MPSKDDRDDSANNSLASTAVGAGLGAVTLSSVAAAGNASGSWLFDPAQVDVEDATGFVDVDVAALRKHDDLLELDADDVRKSWTSDGSTSLDRVIDDVDAEIDLPVEDAWTAIDVSGIEVDDIDRVAAIGAGQFDDADAVGGIVLEGSFDTAAVTDGLETVTDLAADGGDEYDHYAVSDDRLDSNVVVAVSDGRALVGGIRELDTDPDEAVDLLIDAYAGEADRFGPQSEYAADVLTELSGAAGIAGVEWDFAAESGSLVPDHVEGALTTASVLPDDVDLAELTNDVGAAAIGVYPDDPSARLIIAYDGDAPVEAAAETVDQIEDRFATQLDGIKLTVDRGADLLVVEATSSADHLRELQSDFGSSFRTASTLRRGVTWGVIPTLQGATATARGHWNAFVDTHL</sequence>
<dbReference type="OrthoDB" id="374067at2157"/>
<evidence type="ECO:0000313" key="2">
    <source>
        <dbReference type="Proteomes" id="UP000291097"/>
    </source>
</evidence>
<organism evidence="1 2">
    <name type="scientific">Natrinema hispanicum</name>
    <dbReference type="NCBI Taxonomy" id="392421"/>
    <lineage>
        <taxon>Archaea</taxon>
        <taxon>Methanobacteriati</taxon>
        <taxon>Methanobacteriota</taxon>
        <taxon>Stenosarchaea group</taxon>
        <taxon>Halobacteria</taxon>
        <taxon>Halobacteriales</taxon>
        <taxon>Natrialbaceae</taxon>
        <taxon>Natrinema</taxon>
    </lineage>
</organism>
<reference evidence="1 2" key="1">
    <citation type="submission" date="2019-02" db="EMBL/GenBank/DDBJ databases">
        <title>Genomic Encyclopedia of Archaeal and Bacterial Type Strains, Phase II (KMG-II): from individual species to whole genera.</title>
        <authorList>
            <person name="Goeker M."/>
        </authorList>
    </citation>
    <scope>NUCLEOTIDE SEQUENCE [LARGE SCALE GENOMIC DNA]</scope>
    <source>
        <strain evidence="1 2">DSM 18328</strain>
    </source>
</reference>
<dbReference type="Proteomes" id="UP000291097">
    <property type="component" value="Unassembled WGS sequence"/>
</dbReference>
<proteinExistence type="predicted"/>
<dbReference type="AlphaFoldDB" id="A0A482YFC9"/>
<protein>
    <submittedName>
        <fullName evidence="1">Uncharacterized protein</fullName>
    </submittedName>
</protein>
<name>A0A482YFC9_9EURY</name>
<dbReference type="EMBL" id="SHMP01000001">
    <property type="protein sequence ID" value="RZV12615.1"/>
    <property type="molecule type" value="Genomic_DNA"/>
</dbReference>
<evidence type="ECO:0000313" key="1">
    <source>
        <dbReference type="EMBL" id="RZV12615.1"/>
    </source>
</evidence>
<dbReference type="RefSeq" id="WP_130498623.1">
    <property type="nucleotide sequence ID" value="NZ_SHMP01000001.1"/>
</dbReference>
<accession>A0A482YFC9</accession>
<gene>
    <name evidence="1" type="ORF">BDK88_0033</name>
</gene>
<comment type="caution">
    <text evidence="1">The sequence shown here is derived from an EMBL/GenBank/DDBJ whole genome shotgun (WGS) entry which is preliminary data.</text>
</comment>